<dbReference type="RefSeq" id="WP_133206084.1">
    <property type="nucleotide sequence ID" value="NZ_SMRU01000028.1"/>
</dbReference>
<evidence type="ECO:0000256" key="5">
    <source>
        <dbReference type="ARBA" id="ARBA00022741"/>
    </source>
</evidence>
<keyword evidence="5 10" id="KW-0547">Nucleotide-binding</keyword>
<reference evidence="11 12" key="1">
    <citation type="submission" date="2019-03" db="EMBL/GenBank/DDBJ databases">
        <title>Whole genome sequence of Arthrobacter sp JH1-1.</title>
        <authorList>
            <person name="Trinh H.N."/>
        </authorList>
    </citation>
    <scope>NUCLEOTIDE SEQUENCE [LARGE SCALE GENOMIC DNA]</scope>
    <source>
        <strain evidence="11 12">JH1-1</strain>
    </source>
</reference>
<dbReference type="InterPro" id="IPR006001">
    <property type="entry name" value="Therm_gnt_kin"/>
</dbReference>
<evidence type="ECO:0000256" key="9">
    <source>
        <dbReference type="ARBA" id="ARBA00048090"/>
    </source>
</evidence>
<gene>
    <name evidence="11" type="ORF">E1809_20400</name>
</gene>
<evidence type="ECO:0000256" key="6">
    <source>
        <dbReference type="ARBA" id="ARBA00022777"/>
    </source>
</evidence>
<dbReference type="GO" id="GO:0046316">
    <property type="term" value="F:gluconokinase activity"/>
    <property type="evidence" value="ECO:0007669"/>
    <property type="project" value="UniProtKB-EC"/>
</dbReference>
<dbReference type="NCBIfam" id="TIGR01313">
    <property type="entry name" value="therm_gnt_kin"/>
    <property type="match status" value="1"/>
</dbReference>
<keyword evidence="4 10" id="KW-0808">Transferase</keyword>
<evidence type="ECO:0000313" key="12">
    <source>
        <dbReference type="Proteomes" id="UP000295511"/>
    </source>
</evidence>
<dbReference type="Proteomes" id="UP000295511">
    <property type="component" value="Unassembled WGS sequence"/>
</dbReference>
<comment type="similarity">
    <text evidence="2 10">Belongs to the gluconokinase GntK/GntV family.</text>
</comment>
<dbReference type="GO" id="GO:0005524">
    <property type="term" value="F:ATP binding"/>
    <property type="evidence" value="ECO:0007669"/>
    <property type="project" value="UniProtKB-KW"/>
</dbReference>
<dbReference type="SUPFAM" id="SSF52540">
    <property type="entry name" value="P-loop containing nucleoside triphosphate hydrolases"/>
    <property type="match status" value="1"/>
</dbReference>
<evidence type="ECO:0000256" key="3">
    <source>
        <dbReference type="ARBA" id="ARBA00012054"/>
    </source>
</evidence>
<comment type="caution">
    <text evidence="11">The sequence shown here is derived from an EMBL/GenBank/DDBJ whole genome shotgun (WGS) entry which is preliminary data.</text>
</comment>
<dbReference type="AlphaFoldDB" id="A0A4R5KA28"/>
<dbReference type="Pfam" id="PF01202">
    <property type="entry name" value="SKI"/>
    <property type="match status" value="1"/>
</dbReference>
<sequence>MVVPPIVVMGVSGSGKSAVGRALALSLGAAFLDADDLHPASNKALMAAGTALTDADRFPWLRAVAAALAGSWNADRPPVVACSALKRTYRDLLRETVPELLFVYLHGDTGTIAGRLADRDDEFMPASLLASQIDTIEPPGPDEPHLRVPLEHPVEHSVDLVLGALHRSGAASRR</sequence>
<dbReference type="PANTHER" id="PTHR43442:SF3">
    <property type="entry name" value="GLUCONOKINASE-RELATED"/>
    <property type="match status" value="1"/>
</dbReference>
<name>A0A4R5KA28_9MICC</name>
<proteinExistence type="inferred from homology"/>
<dbReference type="CDD" id="cd02021">
    <property type="entry name" value="GntK"/>
    <property type="match status" value="1"/>
</dbReference>
<evidence type="ECO:0000256" key="1">
    <source>
        <dbReference type="ARBA" id="ARBA00004761"/>
    </source>
</evidence>
<keyword evidence="12" id="KW-1185">Reference proteome</keyword>
<organism evidence="11 12">
    <name type="scientific">Arthrobacter terricola</name>
    <dbReference type="NCBI Taxonomy" id="2547396"/>
    <lineage>
        <taxon>Bacteria</taxon>
        <taxon>Bacillati</taxon>
        <taxon>Actinomycetota</taxon>
        <taxon>Actinomycetes</taxon>
        <taxon>Micrococcales</taxon>
        <taxon>Micrococcaceae</taxon>
        <taxon>Arthrobacter</taxon>
    </lineage>
</organism>
<dbReference type="EMBL" id="SMRU01000028">
    <property type="protein sequence ID" value="TDF91692.1"/>
    <property type="molecule type" value="Genomic_DNA"/>
</dbReference>
<dbReference type="FunFam" id="3.40.50.300:FF:000522">
    <property type="entry name" value="Gluconokinase"/>
    <property type="match status" value="1"/>
</dbReference>
<evidence type="ECO:0000256" key="7">
    <source>
        <dbReference type="ARBA" id="ARBA00022840"/>
    </source>
</evidence>
<dbReference type="Gene3D" id="3.40.50.300">
    <property type="entry name" value="P-loop containing nucleotide triphosphate hydrolases"/>
    <property type="match status" value="1"/>
</dbReference>
<keyword evidence="7 10" id="KW-0067">ATP-binding</keyword>
<evidence type="ECO:0000256" key="4">
    <source>
        <dbReference type="ARBA" id="ARBA00022679"/>
    </source>
</evidence>
<dbReference type="OrthoDB" id="9795716at2"/>
<accession>A0A4R5KA28</accession>
<evidence type="ECO:0000256" key="2">
    <source>
        <dbReference type="ARBA" id="ARBA00008420"/>
    </source>
</evidence>
<keyword evidence="8" id="KW-0311">Gluconate utilization</keyword>
<evidence type="ECO:0000313" key="11">
    <source>
        <dbReference type="EMBL" id="TDF91692.1"/>
    </source>
</evidence>
<dbReference type="GO" id="GO:0019521">
    <property type="term" value="P:D-gluconate metabolic process"/>
    <property type="evidence" value="ECO:0007669"/>
    <property type="project" value="UniProtKB-KW"/>
</dbReference>
<dbReference type="EC" id="2.7.1.12" evidence="3 10"/>
<evidence type="ECO:0000256" key="8">
    <source>
        <dbReference type="ARBA" id="ARBA00023064"/>
    </source>
</evidence>
<dbReference type="PANTHER" id="PTHR43442">
    <property type="entry name" value="GLUCONOKINASE-RELATED"/>
    <property type="match status" value="1"/>
</dbReference>
<keyword evidence="6 10" id="KW-0418">Kinase</keyword>
<dbReference type="InterPro" id="IPR031322">
    <property type="entry name" value="Shikimate/glucono_kinase"/>
</dbReference>
<comment type="pathway">
    <text evidence="1">Carbohydrate acid metabolism.</text>
</comment>
<dbReference type="InterPro" id="IPR027417">
    <property type="entry name" value="P-loop_NTPase"/>
</dbReference>
<evidence type="ECO:0000256" key="10">
    <source>
        <dbReference type="RuleBase" id="RU363066"/>
    </source>
</evidence>
<comment type="catalytic activity">
    <reaction evidence="9 10">
        <text>D-gluconate + ATP = 6-phospho-D-gluconate + ADP + H(+)</text>
        <dbReference type="Rhea" id="RHEA:19433"/>
        <dbReference type="ChEBI" id="CHEBI:15378"/>
        <dbReference type="ChEBI" id="CHEBI:18391"/>
        <dbReference type="ChEBI" id="CHEBI:30616"/>
        <dbReference type="ChEBI" id="CHEBI:58759"/>
        <dbReference type="ChEBI" id="CHEBI:456216"/>
        <dbReference type="EC" id="2.7.1.12"/>
    </reaction>
</comment>
<protein>
    <recommendedName>
        <fullName evidence="3 10">Gluconokinase</fullName>
        <ecNumber evidence="3 10">2.7.1.12</ecNumber>
    </recommendedName>
</protein>
<dbReference type="GO" id="GO:0005737">
    <property type="term" value="C:cytoplasm"/>
    <property type="evidence" value="ECO:0007669"/>
    <property type="project" value="TreeGrafter"/>
</dbReference>